<feature type="transmembrane region" description="Helical" evidence="1">
    <location>
        <begin position="48"/>
        <end position="77"/>
    </location>
</feature>
<gene>
    <name evidence="2" type="ORF">MettiDRAFT_0797</name>
</gene>
<reference evidence="2 3" key="1">
    <citation type="submission" date="2013-08" db="EMBL/GenBank/DDBJ databases">
        <authorList>
            <consortium name="DOE Joint Genome Institute"/>
            <person name="Eisen J."/>
            <person name="Huntemann M."/>
            <person name="Han J."/>
            <person name="Chen A."/>
            <person name="Kyrpides N."/>
            <person name="Mavromatis K."/>
            <person name="Markowitz V."/>
            <person name="Palaniappan K."/>
            <person name="Ivanova N."/>
            <person name="Schaumberg A."/>
            <person name="Pati A."/>
            <person name="Liolios K."/>
            <person name="Nordberg H.P."/>
            <person name="Cantor M.N."/>
            <person name="Hua S.X."/>
            <person name="Woyke T."/>
        </authorList>
    </citation>
    <scope>NUCLEOTIDE SEQUENCE [LARGE SCALE GENOMIC DNA]</scope>
    <source>
        <strain evidence="2 3">DSM 2278</strain>
    </source>
</reference>
<feature type="transmembrane region" description="Helical" evidence="1">
    <location>
        <begin position="129"/>
        <end position="150"/>
    </location>
</feature>
<keyword evidence="3" id="KW-1185">Reference proteome</keyword>
<protein>
    <submittedName>
        <fullName evidence="2">Uncharacterized protein</fullName>
    </submittedName>
</protein>
<evidence type="ECO:0000256" key="1">
    <source>
        <dbReference type="SAM" id="Phobius"/>
    </source>
</evidence>
<feature type="transmembrane region" description="Helical" evidence="1">
    <location>
        <begin position="162"/>
        <end position="185"/>
    </location>
</feature>
<keyword evidence="1" id="KW-0812">Transmembrane</keyword>
<evidence type="ECO:0000313" key="2">
    <source>
        <dbReference type="EMBL" id="ETA67375.1"/>
    </source>
</evidence>
<proteinExistence type="predicted"/>
<dbReference type="RefSeq" id="WP_023844511.1">
    <property type="nucleotide sequence ID" value="NZ_AZAJ01000001.1"/>
</dbReference>
<dbReference type="Proteomes" id="UP000019483">
    <property type="component" value="Unassembled WGS sequence"/>
</dbReference>
<dbReference type="AlphaFoldDB" id="W9DQ34"/>
<organism evidence="2 3">
    <name type="scientific">Methanolobus tindarius DSM 2278</name>
    <dbReference type="NCBI Taxonomy" id="1090322"/>
    <lineage>
        <taxon>Archaea</taxon>
        <taxon>Methanobacteriati</taxon>
        <taxon>Methanobacteriota</taxon>
        <taxon>Stenosarchaea group</taxon>
        <taxon>Methanomicrobia</taxon>
        <taxon>Methanosarcinales</taxon>
        <taxon>Methanosarcinaceae</taxon>
        <taxon>Methanolobus</taxon>
    </lineage>
</organism>
<feature type="transmembrane region" description="Helical" evidence="1">
    <location>
        <begin position="89"/>
        <end position="108"/>
    </location>
</feature>
<evidence type="ECO:0000313" key="3">
    <source>
        <dbReference type="Proteomes" id="UP000019483"/>
    </source>
</evidence>
<keyword evidence="1" id="KW-1133">Transmembrane helix</keyword>
<feature type="transmembrane region" description="Helical" evidence="1">
    <location>
        <begin position="206"/>
        <end position="227"/>
    </location>
</feature>
<keyword evidence="1" id="KW-0472">Membrane</keyword>
<accession>W9DQ34</accession>
<name>W9DQ34_METTI</name>
<feature type="transmembrane region" description="Helical" evidence="1">
    <location>
        <begin position="17"/>
        <end position="36"/>
    </location>
</feature>
<comment type="caution">
    <text evidence="2">The sequence shown here is derived from an EMBL/GenBank/DDBJ whole genome shotgun (WGS) entry which is preliminary data.</text>
</comment>
<sequence length="429" mass="49428">MLYFILDLLSAEVNREILLSCSIFGYALFFIYFYGSKSWTDFSEIDKVGISLVFGFITFYFLLLPLYTLLTAFINIINFTSEDMIMNPVADVSLYRTGFFLLIGYLIAYRRKVKVALIECKRLHMHINYAILILLLLILVIMALSEIISLTATHYSVYFMHFAYICLACWLPILLLLILNIAIFYEENDKLDSLIRLESLNISSRLKIFMIALILLSFIAIGTASLIPSIDTEDGDTVIVVDEFPVEHNLSRISADKIVYRHYTINHPLALDWVRVETEYNVVSASKGGFNRKTTDYYVNDNYFIINEINETKVSVVMTDEICMDNVVSLDAEIPEYKNETCYAKIHLVNNLPVTLQIQDFSFDLHDNYKPVKVVVNYNRSGELKSYSWTENNTERDIVTVKGSDLLIRCYDLDEVNDSVDVYAVLKLK</sequence>
<dbReference type="EMBL" id="AZAJ01000001">
    <property type="protein sequence ID" value="ETA67375.1"/>
    <property type="molecule type" value="Genomic_DNA"/>
</dbReference>